<accession>A0A0K2GJQ8</accession>
<name>A0A0K2GJQ8_NITMO</name>
<dbReference type="OrthoDB" id="6050776at2"/>
<dbReference type="PROSITE" id="PS51257">
    <property type="entry name" value="PROKAR_LIPOPROTEIN"/>
    <property type="match status" value="1"/>
</dbReference>
<dbReference type="RefSeq" id="WP_053381797.1">
    <property type="nucleotide sequence ID" value="NZ_CP011801.1"/>
</dbReference>
<protein>
    <recommendedName>
        <fullName evidence="3">Lipoprotein SmpA/OmlA domain-containing protein</fullName>
    </recommendedName>
</protein>
<dbReference type="EMBL" id="CP011801">
    <property type="protein sequence ID" value="ALA61084.1"/>
    <property type="molecule type" value="Genomic_DNA"/>
</dbReference>
<evidence type="ECO:0000313" key="1">
    <source>
        <dbReference type="EMBL" id="ALA61084.1"/>
    </source>
</evidence>
<evidence type="ECO:0000313" key="2">
    <source>
        <dbReference type="Proteomes" id="UP000069205"/>
    </source>
</evidence>
<sequence>MTPKASRLLAPASLLLLLACIHEPRLEAFEESVGRLTQDELRHQFGDPQRLKRLPTGTEVWDYDFLAGGSRCAGYRVYFDDAQRSTRWESRACAAAP</sequence>
<dbReference type="PATRIC" id="fig|42253.5.peg.4647"/>
<dbReference type="STRING" id="42253.NITMOv2_4715"/>
<dbReference type="AlphaFoldDB" id="A0A0K2GJQ8"/>
<dbReference type="KEGG" id="nmv:NITMOv2_4715"/>
<gene>
    <name evidence="1" type="ORF">NITMOv2_4715</name>
</gene>
<proteinExistence type="predicted"/>
<dbReference type="Proteomes" id="UP000069205">
    <property type="component" value="Chromosome"/>
</dbReference>
<reference evidence="1 2" key="1">
    <citation type="journal article" date="2015" name="Proc. Natl. Acad. Sci. U.S.A.">
        <title>Expanded metabolic versatility of ubiquitous nitrite-oxidizing bacteria from the genus Nitrospira.</title>
        <authorList>
            <person name="Koch H."/>
            <person name="Lucker S."/>
            <person name="Albertsen M."/>
            <person name="Kitzinger K."/>
            <person name="Herbold C."/>
            <person name="Spieck E."/>
            <person name="Nielsen P.H."/>
            <person name="Wagner M."/>
            <person name="Daims H."/>
        </authorList>
    </citation>
    <scope>NUCLEOTIDE SEQUENCE [LARGE SCALE GENOMIC DNA]</scope>
    <source>
        <strain evidence="1 2">NSP M-1</strain>
    </source>
</reference>
<keyword evidence="2" id="KW-1185">Reference proteome</keyword>
<evidence type="ECO:0008006" key="3">
    <source>
        <dbReference type="Google" id="ProtNLM"/>
    </source>
</evidence>
<organism evidence="1 2">
    <name type="scientific">Nitrospira moscoviensis</name>
    <dbReference type="NCBI Taxonomy" id="42253"/>
    <lineage>
        <taxon>Bacteria</taxon>
        <taxon>Pseudomonadati</taxon>
        <taxon>Nitrospirota</taxon>
        <taxon>Nitrospiria</taxon>
        <taxon>Nitrospirales</taxon>
        <taxon>Nitrospiraceae</taxon>
        <taxon>Nitrospira</taxon>
    </lineage>
</organism>